<sequence>MEGDAGASQLNPAETDDSSSDQTSTEVKSEDSSPEVTAEDSPESEGGADQTSPELTAEDSPESEGTADEDSEAEAQAEDAAEDAVDERNPSRLGRRWWIGIAAALLLLAGGIGAGGYLALRFNQDSQAIARHEAQAVAAAKDCIAATQAPDVEAMSAGAQKIIDCSTGDFRSQAVLYSSLFVQAYQVANVQVQVSDLRGAVERRNPDGSFDVLVALRVKMSNTETQNREIGYRLRAKMAPDEGQYRIAKLDQVAK</sequence>
<accession>A0A7I7W0S3</accession>
<evidence type="ECO:0000313" key="8">
    <source>
        <dbReference type="Proteomes" id="UP000467379"/>
    </source>
</evidence>
<comment type="subcellular location">
    <subcellularLocation>
        <location evidence="1">Membrane</location>
    </subcellularLocation>
</comment>
<dbReference type="EMBL" id="MVHM01000015">
    <property type="protein sequence ID" value="ORA34352.1"/>
    <property type="molecule type" value="Genomic_DNA"/>
</dbReference>
<reference evidence="5 8" key="2">
    <citation type="journal article" date="2019" name="Emerg. Microbes Infect.">
        <title>Comprehensive subspecies identification of 175 nontuberculous mycobacteria species based on 7547 genomic profiles.</title>
        <authorList>
            <person name="Matsumoto Y."/>
            <person name="Kinjo T."/>
            <person name="Motooka D."/>
            <person name="Nabeya D."/>
            <person name="Jung N."/>
            <person name="Uechi K."/>
            <person name="Horii T."/>
            <person name="Iida T."/>
            <person name="Fujita J."/>
            <person name="Nakamura S."/>
        </authorList>
    </citation>
    <scope>NUCLEOTIDE SEQUENCE [LARGE SCALE GENOMIC DNA]</scope>
    <source>
        <strain evidence="5 8">JCM 12687</strain>
    </source>
</reference>
<dbReference type="PANTHER" id="PTHR37042">
    <property type="entry name" value="OUTER MEMBRANE PROTEIN RV1973"/>
    <property type="match status" value="1"/>
</dbReference>
<dbReference type="Proteomes" id="UP000192441">
    <property type="component" value="Unassembled WGS sequence"/>
</dbReference>
<proteinExistence type="predicted"/>
<evidence type="ECO:0000313" key="5">
    <source>
        <dbReference type="EMBL" id="BBZ11169.1"/>
    </source>
</evidence>
<keyword evidence="4" id="KW-0812">Transmembrane</keyword>
<gene>
    <name evidence="6" type="ORF">BST20_20225</name>
    <name evidence="5" type="ORF">MBRA_13640</name>
</gene>
<name>A0A7I7W0S3_9MYCO</name>
<evidence type="ECO:0000313" key="7">
    <source>
        <dbReference type="Proteomes" id="UP000192441"/>
    </source>
</evidence>
<dbReference type="AlphaFoldDB" id="A0A7I7W0S3"/>
<dbReference type="Proteomes" id="UP000467379">
    <property type="component" value="Chromosome"/>
</dbReference>
<dbReference type="OrthoDB" id="4616808at2"/>
<feature type="region of interest" description="Disordered" evidence="3">
    <location>
        <begin position="1"/>
        <end position="89"/>
    </location>
</feature>
<dbReference type="GO" id="GO:0016020">
    <property type="term" value="C:membrane"/>
    <property type="evidence" value="ECO:0007669"/>
    <property type="project" value="UniProtKB-SubCell"/>
</dbReference>
<dbReference type="RefSeq" id="WP_083133195.1">
    <property type="nucleotide sequence ID" value="NZ_AP022606.1"/>
</dbReference>
<dbReference type="EMBL" id="AP022606">
    <property type="protein sequence ID" value="BBZ11169.1"/>
    <property type="molecule type" value="Genomic_DNA"/>
</dbReference>
<dbReference type="PANTHER" id="PTHR37042:SF4">
    <property type="entry name" value="OUTER MEMBRANE PROTEIN RV1973"/>
    <property type="match status" value="1"/>
</dbReference>
<organism evidence="6 7">
    <name type="scientific">Mycobacterium branderi</name>
    <dbReference type="NCBI Taxonomy" id="43348"/>
    <lineage>
        <taxon>Bacteria</taxon>
        <taxon>Bacillati</taxon>
        <taxon>Actinomycetota</taxon>
        <taxon>Actinomycetes</taxon>
        <taxon>Mycobacteriales</taxon>
        <taxon>Mycobacteriaceae</taxon>
        <taxon>Mycobacterium</taxon>
    </lineage>
</organism>
<evidence type="ECO:0000256" key="4">
    <source>
        <dbReference type="SAM" id="Phobius"/>
    </source>
</evidence>
<keyword evidence="4" id="KW-1133">Transmembrane helix</keyword>
<evidence type="ECO:0000256" key="2">
    <source>
        <dbReference type="ARBA" id="ARBA00023136"/>
    </source>
</evidence>
<reference evidence="6 7" key="1">
    <citation type="submission" date="2016-12" db="EMBL/GenBank/DDBJ databases">
        <title>The new phylogeny of genus Mycobacterium.</title>
        <authorList>
            <person name="Tortoli E."/>
            <person name="Trovato A."/>
            <person name="Cirillo D.M."/>
        </authorList>
    </citation>
    <scope>NUCLEOTIDE SEQUENCE [LARGE SCALE GENOMIC DNA]</scope>
    <source>
        <strain evidence="6 7">DSM 44624</strain>
    </source>
</reference>
<evidence type="ECO:0000256" key="3">
    <source>
        <dbReference type="SAM" id="MobiDB-lite"/>
    </source>
</evidence>
<reference evidence="5" key="3">
    <citation type="submission" date="2020-02" db="EMBL/GenBank/DDBJ databases">
        <authorList>
            <person name="Matsumoto Y."/>
            <person name="Motooka D."/>
            <person name="Nakamura S."/>
        </authorList>
    </citation>
    <scope>NUCLEOTIDE SEQUENCE</scope>
    <source>
        <strain evidence="5">JCM 12687</strain>
    </source>
</reference>
<keyword evidence="8" id="KW-1185">Reference proteome</keyword>
<feature type="transmembrane region" description="Helical" evidence="4">
    <location>
        <begin position="97"/>
        <end position="120"/>
    </location>
</feature>
<keyword evidence="2 4" id="KW-0472">Membrane</keyword>
<evidence type="ECO:0000256" key="1">
    <source>
        <dbReference type="ARBA" id="ARBA00004370"/>
    </source>
</evidence>
<evidence type="ECO:0000313" key="6">
    <source>
        <dbReference type="EMBL" id="ORA34352.1"/>
    </source>
</evidence>
<feature type="compositionally biased region" description="Acidic residues" evidence="3">
    <location>
        <begin position="56"/>
        <end position="85"/>
    </location>
</feature>
<protein>
    <submittedName>
        <fullName evidence="5">Membrane protein</fullName>
    </submittedName>
</protein>